<protein>
    <recommendedName>
        <fullName evidence="8">Dolichyl-diphosphooligosaccharide--protein glycosyltransferase subunit DAD1</fullName>
        <shortName evidence="8">Oligosaccharyl transferase subunit DAD1</shortName>
    </recommendedName>
</protein>
<comment type="subcellular location">
    <subcellularLocation>
        <location evidence="1 8">Endoplasmic reticulum membrane</location>
        <topology evidence="1 8">Multi-pass membrane protein</topology>
    </subcellularLocation>
</comment>
<keyword evidence="4 8" id="KW-0812">Transmembrane</keyword>
<evidence type="ECO:0000313" key="10">
    <source>
        <dbReference type="Proteomes" id="UP000479190"/>
    </source>
</evidence>
<keyword evidence="5 8" id="KW-0256">Endoplasmic reticulum</keyword>
<dbReference type="Proteomes" id="UP000479190">
    <property type="component" value="Unassembled WGS sequence"/>
</dbReference>
<accession>A0A6H5J058</accession>
<evidence type="ECO:0000256" key="5">
    <source>
        <dbReference type="ARBA" id="ARBA00022824"/>
    </source>
</evidence>
<evidence type="ECO:0000256" key="1">
    <source>
        <dbReference type="ARBA" id="ARBA00004477"/>
    </source>
</evidence>
<gene>
    <name evidence="9" type="ORF">TBRA_LOCUS12379</name>
</gene>
<name>A0A6H5J058_9HYME</name>
<evidence type="ECO:0000256" key="2">
    <source>
        <dbReference type="ARBA" id="ARBA00004922"/>
    </source>
</evidence>
<feature type="transmembrane region" description="Helical" evidence="8">
    <location>
        <begin position="53"/>
        <end position="70"/>
    </location>
</feature>
<feature type="transmembrane region" description="Helical" evidence="8">
    <location>
        <begin position="21"/>
        <end position="41"/>
    </location>
</feature>
<comment type="subunit">
    <text evidence="8">Component of the oligosaccharyltransferase (OST) complex.</text>
</comment>
<reference evidence="9 10" key="1">
    <citation type="submission" date="2020-02" db="EMBL/GenBank/DDBJ databases">
        <authorList>
            <person name="Ferguson B K."/>
        </authorList>
    </citation>
    <scope>NUCLEOTIDE SEQUENCE [LARGE SCALE GENOMIC DNA]</scope>
</reference>
<dbReference type="UniPathway" id="UPA00378"/>
<keyword evidence="10" id="KW-1185">Reference proteome</keyword>
<dbReference type="GO" id="GO:0006487">
    <property type="term" value="P:protein N-linked glycosylation"/>
    <property type="evidence" value="ECO:0007669"/>
    <property type="project" value="TreeGrafter"/>
</dbReference>
<dbReference type="AlphaFoldDB" id="A0A6H5J058"/>
<sequence length="110" mass="12568">MSNHVISKIWQDYKKITERKTMIIDAYLLYVLITGIIQFIYCCSVGTYPFNSFLSGFISTISCFVLGMCLRLQACNSNGKQFNRYGIEKGFADFIFAQIVLHIVIVNFIG</sequence>
<feature type="transmembrane region" description="Helical" evidence="8">
    <location>
        <begin position="91"/>
        <end position="109"/>
    </location>
</feature>
<organism evidence="9 10">
    <name type="scientific">Trichogramma brassicae</name>
    <dbReference type="NCBI Taxonomy" id="86971"/>
    <lineage>
        <taxon>Eukaryota</taxon>
        <taxon>Metazoa</taxon>
        <taxon>Ecdysozoa</taxon>
        <taxon>Arthropoda</taxon>
        <taxon>Hexapoda</taxon>
        <taxon>Insecta</taxon>
        <taxon>Pterygota</taxon>
        <taxon>Neoptera</taxon>
        <taxon>Endopterygota</taxon>
        <taxon>Hymenoptera</taxon>
        <taxon>Apocrita</taxon>
        <taxon>Proctotrupomorpha</taxon>
        <taxon>Chalcidoidea</taxon>
        <taxon>Trichogrammatidae</taxon>
        <taxon>Trichogramma</taxon>
    </lineage>
</organism>
<evidence type="ECO:0000256" key="8">
    <source>
        <dbReference type="RuleBase" id="RU361136"/>
    </source>
</evidence>
<dbReference type="Pfam" id="PF02109">
    <property type="entry name" value="DAD"/>
    <property type="match status" value="1"/>
</dbReference>
<keyword evidence="7 8" id="KW-0472">Membrane</keyword>
<dbReference type="GO" id="GO:0008250">
    <property type="term" value="C:oligosaccharyltransferase complex"/>
    <property type="evidence" value="ECO:0007669"/>
    <property type="project" value="InterPro"/>
</dbReference>
<comment type="function">
    <text evidence="8">Subunit of the oligosaccharyl transferase (OST) complex that catalyzes the initial transfer of a defined glycan (Glc(3)Man(9)GlcNAc(2) in eukaryotes) from the lipid carrier dolichol-pyrophosphate to an asparagine residue within an Asn-X-Ser/Thr consensus motif in nascent polypeptide chains, the first step in protein N-glycosylation. N-glycosylation occurs cotranslationally and the complex associates with the Sec61 complex at the channel-forming translocon complex that mediates protein translocation across the endoplasmic reticulum (ER). All subunits are required for a maximal enzyme activity.</text>
</comment>
<evidence type="ECO:0000256" key="6">
    <source>
        <dbReference type="ARBA" id="ARBA00022989"/>
    </source>
</evidence>
<evidence type="ECO:0000256" key="3">
    <source>
        <dbReference type="ARBA" id="ARBA00009386"/>
    </source>
</evidence>
<keyword evidence="6 8" id="KW-1133">Transmembrane helix</keyword>
<evidence type="ECO:0000256" key="4">
    <source>
        <dbReference type="ARBA" id="ARBA00022692"/>
    </source>
</evidence>
<dbReference type="InterPro" id="IPR003038">
    <property type="entry name" value="DAD/Ost2"/>
</dbReference>
<dbReference type="PANTHER" id="PTHR10705">
    <property type="entry name" value="DOLICHYL-DIPHOSPHOOLIGOSACCHARIDE--PROTEIN GLYCOSYLTRANSFERASE SUBUNIT DAD1"/>
    <property type="match status" value="1"/>
</dbReference>
<dbReference type="PANTHER" id="PTHR10705:SF0">
    <property type="entry name" value="DOLICHYL-DIPHOSPHOOLIGOSACCHARIDE--PROTEIN GLYCOSYLTRANSFERASE SUBUNIT DAD1"/>
    <property type="match status" value="1"/>
</dbReference>
<evidence type="ECO:0000256" key="7">
    <source>
        <dbReference type="ARBA" id="ARBA00023136"/>
    </source>
</evidence>
<comment type="pathway">
    <text evidence="2 8">Protein modification; protein glycosylation.</text>
</comment>
<dbReference type="EMBL" id="CADCXV010001042">
    <property type="protein sequence ID" value="CAB0040684.1"/>
    <property type="molecule type" value="Genomic_DNA"/>
</dbReference>
<evidence type="ECO:0000313" key="9">
    <source>
        <dbReference type="EMBL" id="CAB0040684.1"/>
    </source>
</evidence>
<comment type="similarity">
    <text evidence="3 8">Belongs to the DAD/OST2 family.</text>
</comment>
<dbReference type="OrthoDB" id="445566at2759"/>
<dbReference type="PIRSF" id="PIRSF005588">
    <property type="entry name" value="DAD"/>
    <property type="match status" value="1"/>
</dbReference>
<proteinExistence type="inferred from homology"/>